<dbReference type="RefSeq" id="WP_034545250.1">
    <property type="nucleotide sequence ID" value="NZ_CAUPJO010000002.1"/>
</dbReference>
<keyword evidence="3" id="KW-0540">Nuclease</keyword>
<organism evidence="3 4">
    <name type="scientific">Ezakiella coagulans</name>
    <dbReference type="NCBI Taxonomy" id="46507"/>
    <lineage>
        <taxon>Bacteria</taxon>
        <taxon>Bacillati</taxon>
        <taxon>Bacillota</taxon>
        <taxon>Tissierellia</taxon>
        <taxon>Ezakiella</taxon>
    </lineage>
</organism>
<dbReference type="SUPFAM" id="SSF52980">
    <property type="entry name" value="Restriction endonuclease-like"/>
    <property type="match status" value="1"/>
</dbReference>
<dbReference type="InterPro" id="IPR003509">
    <property type="entry name" value="UPF0102_YraN-like"/>
</dbReference>
<comment type="caution">
    <text evidence="3">The sequence shown here is derived from an EMBL/GenBank/DDBJ whole genome shotgun (WGS) entry which is preliminary data.</text>
</comment>
<dbReference type="AlphaFoldDB" id="A0A2U1E3U5"/>
<dbReference type="Pfam" id="PF02021">
    <property type="entry name" value="UPF0102"/>
    <property type="match status" value="1"/>
</dbReference>
<comment type="similarity">
    <text evidence="1 2">Belongs to the UPF0102 family.</text>
</comment>
<evidence type="ECO:0000313" key="3">
    <source>
        <dbReference type="EMBL" id="PVY94624.1"/>
    </source>
</evidence>
<dbReference type="NCBIfam" id="TIGR00252">
    <property type="entry name" value="YraN family protein"/>
    <property type="match status" value="1"/>
</dbReference>
<dbReference type="PANTHER" id="PTHR34039">
    <property type="entry name" value="UPF0102 PROTEIN YRAN"/>
    <property type="match status" value="1"/>
</dbReference>
<dbReference type="GO" id="GO:0003676">
    <property type="term" value="F:nucleic acid binding"/>
    <property type="evidence" value="ECO:0007669"/>
    <property type="project" value="InterPro"/>
</dbReference>
<evidence type="ECO:0000313" key="4">
    <source>
        <dbReference type="Proteomes" id="UP000245793"/>
    </source>
</evidence>
<dbReference type="NCBIfam" id="NF009154">
    <property type="entry name" value="PRK12497.3-3"/>
    <property type="match status" value="1"/>
</dbReference>
<evidence type="ECO:0000256" key="2">
    <source>
        <dbReference type="HAMAP-Rule" id="MF_00048"/>
    </source>
</evidence>
<dbReference type="EMBL" id="QEKV01000004">
    <property type="protein sequence ID" value="PVY94624.1"/>
    <property type="molecule type" value="Genomic_DNA"/>
</dbReference>
<dbReference type="Gene3D" id="3.40.1350.10">
    <property type="match status" value="1"/>
</dbReference>
<sequence>MKSNNKIVGNLGEDMAAEYLEKHGYMIFKRNYRNRYGEVDIIAIKDEFLVFVEVKARKNRMFGNPQDAVDDEKIRHIVDVSDGFMREMNWSDITVRFDIVEIVFDENYINHIENAFYSYR</sequence>
<protein>
    <recommendedName>
        <fullName evidence="2">UPF0102 protein C7381_104130</fullName>
    </recommendedName>
</protein>
<dbReference type="PANTHER" id="PTHR34039:SF1">
    <property type="entry name" value="UPF0102 PROTEIN YRAN"/>
    <property type="match status" value="1"/>
</dbReference>
<dbReference type="NCBIfam" id="NF009150">
    <property type="entry name" value="PRK12497.1-3"/>
    <property type="match status" value="1"/>
</dbReference>
<keyword evidence="4" id="KW-1185">Reference proteome</keyword>
<keyword evidence="3" id="KW-0255">Endonuclease</keyword>
<evidence type="ECO:0000256" key="1">
    <source>
        <dbReference type="ARBA" id="ARBA00006738"/>
    </source>
</evidence>
<gene>
    <name evidence="3" type="ORF">C7381_104130</name>
</gene>
<dbReference type="GO" id="GO:0004519">
    <property type="term" value="F:endonuclease activity"/>
    <property type="evidence" value="ECO:0007669"/>
    <property type="project" value="UniProtKB-KW"/>
</dbReference>
<keyword evidence="3" id="KW-0378">Hydrolase</keyword>
<dbReference type="Proteomes" id="UP000245793">
    <property type="component" value="Unassembled WGS sequence"/>
</dbReference>
<proteinExistence type="inferred from homology"/>
<dbReference type="HAMAP" id="MF_00048">
    <property type="entry name" value="UPF0102"/>
    <property type="match status" value="1"/>
</dbReference>
<reference evidence="3 4" key="1">
    <citation type="submission" date="2018-04" db="EMBL/GenBank/DDBJ databases">
        <title>Genomic Encyclopedia of Type Strains, Phase IV (KMG-IV): sequencing the most valuable type-strain genomes for metagenomic binning, comparative biology and taxonomic classification.</title>
        <authorList>
            <person name="Goeker M."/>
        </authorList>
    </citation>
    <scope>NUCLEOTIDE SEQUENCE [LARGE SCALE GENOMIC DNA]</scope>
    <source>
        <strain evidence="3 4">DSM 20705</strain>
    </source>
</reference>
<name>A0A2U1E3U5_9FIRM</name>
<dbReference type="InterPro" id="IPR011856">
    <property type="entry name" value="tRNA_endonuc-like_dom_sf"/>
</dbReference>
<dbReference type="InterPro" id="IPR011335">
    <property type="entry name" value="Restrct_endonuc-II-like"/>
</dbReference>
<accession>A0A2U1E3U5</accession>
<dbReference type="CDD" id="cd20736">
    <property type="entry name" value="PoNe_Nuclease"/>
    <property type="match status" value="1"/>
</dbReference>